<keyword evidence="1" id="KW-0812">Transmembrane</keyword>
<dbReference type="Proteomes" id="UP000827986">
    <property type="component" value="Unassembled WGS sequence"/>
</dbReference>
<proteinExistence type="predicted"/>
<comment type="caution">
    <text evidence="2">The sequence shown here is derived from an EMBL/GenBank/DDBJ whole genome shotgun (WGS) entry which is preliminary data.</text>
</comment>
<evidence type="ECO:0000313" key="2">
    <source>
        <dbReference type="EMBL" id="KAH1173450.1"/>
    </source>
</evidence>
<keyword evidence="3" id="KW-1185">Reference proteome</keyword>
<keyword evidence="1" id="KW-1133">Transmembrane helix</keyword>
<evidence type="ECO:0000256" key="1">
    <source>
        <dbReference type="SAM" id="Phobius"/>
    </source>
</evidence>
<organism evidence="2 3">
    <name type="scientific">Mauremys mutica</name>
    <name type="common">yellowpond turtle</name>
    <dbReference type="NCBI Taxonomy" id="74926"/>
    <lineage>
        <taxon>Eukaryota</taxon>
        <taxon>Metazoa</taxon>
        <taxon>Chordata</taxon>
        <taxon>Craniata</taxon>
        <taxon>Vertebrata</taxon>
        <taxon>Euteleostomi</taxon>
        <taxon>Archelosauria</taxon>
        <taxon>Testudinata</taxon>
        <taxon>Testudines</taxon>
        <taxon>Cryptodira</taxon>
        <taxon>Durocryptodira</taxon>
        <taxon>Testudinoidea</taxon>
        <taxon>Geoemydidae</taxon>
        <taxon>Geoemydinae</taxon>
        <taxon>Mauremys</taxon>
    </lineage>
</organism>
<gene>
    <name evidence="2" type="ORF">KIL84_017289</name>
</gene>
<dbReference type="AlphaFoldDB" id="A0A9D3X6J4"/>
<protein>
    <submittedName>
        <fullName evidence="2">Uncharacterized protein</fullName>
    </submittedName>
</protein>
<name>A0A9D3X6J4_9SAUR</name>
<sequence>MKQDLPCLKGKHKFIIVTHPIISPCLNRFSGGKWPANDSCVFPHFSACLWPVASHVASYLLLLTSLTGSSCLSFYCLHLLIQACTYTRKCYSRFKVTVPLATHQSPSELNNLSWCSPNPSLAMHDHFHSKL</sequence>
<evidence type="ECO:0000313" key="3">
    <source>
        <dbReference type="Proteomes" id="UP000827986"/>
    </source>
</evidence>
<feature type="transmembrane region" description="Helical" evidence="1">
    <location>
        <begin position="59"/>
        <end position="81"/>
    </location>
</feature>
<keyword evidence="1" id="KW-0472">Membrane</keyword>
<reference evidence="2" key="1">
    <citation type="submission" date="2021-09" db="EMBL/GenBank/DDBJ databases">
        <title>The genome of Mauremys mutica provides insights into the evolution of semi-aquatic lifestyle.</title>
        <authorList>
            <person name="Gong S."/>
            <person name="Gao Y."/>
        </authorList>
    </citation>
    <scope>NUCLEOTIDE SEQUENCE</scope>
    <source>
        <strain evidence="2">MM-2020</strain>
        <tissue evidence="2">Muscle</tissue>
    </source>
</reference>
<dbReference type="EMBL" id="JAHDVG010000482">
    <property type="protein sequence ID" value="KAH1173450.1"/>
    <property type="molecule type" value="Genomic_DNA"/>
</dbReference>
<accession>A0A9D3X6J4</accession>